<proteinExistence type="predicted"/>
<name>A0A0V0HW53_SOLCH</name>
<protein>
    <submittedName>
        <fullName evidence="1">Putative ovule protein</fullName>
    </submittedName>
</protein>
<dbReference type="AlphaFoldDB" id="A0A0V0HW53"/>
<organism evidence="1">
    <name type="scientific">Solanum chacoense</name>
    <name type="common">Chaco potato</name>
    <dbReference type="NCBI Taxonomy" id="4108"/>
    <lineage>
        <taxon>Eukaryota</taxon>
        <taxon>Viridiplantae</taxon>
        <taxon>Streptophyta</taxon>
        <taxon>Embryophyta</taxon>
        <taxon>Tracheophyta</taxon>
        <taxon>Spermatophyta</taxon>
        <taxon>Magnoliopsida</taxon>
        <taxon>eudicotyledons</taxon>
        <taxon>Gunneridae</taxon>
        <taxon>Pentapetalae</taxon>
        <taxon>asterids</taxon>
        <taxon>lamiids</taxon>
        <taxon>Solanales</taxon>
        <taxon>Solanaceae</taxon>
        <taxon>Solanoideae</taxon>
        <taxon>Solaneae</taxon>
        <taxon>Solanum</taxon>
    </lineage>
</organism>
<reference evidence="1" key="1">
    <citation type="submission" date="2015-12" db="EMBL/GenBank/DDBJ databases">
        <title>Gene expression during late stages of embryo sac development: a critical building block for successful pollen-pistil interactions.</title>
        <authorList>
            <person name="Liu Y."/>
            <person name="Joly V."/>
            <person name="Sabar M."/>
            <person name="Matton D.P."/>
        </authorList>
    </citation>
    <scope>NUCLEOTIDE SEQUENCE</scope>
</reference>
<accession>A0A0V0HW53</accession>
<sequence length="94" mass="10695">MDKFGNSIVLFVDENLILSNLNCGFATYASNCKTVNCISYEIAFSILLAIFLKKLITSYFSQQNLHLDAPLSSKELNKSCQFHDYQYVQSKLIN</sequence>
<dbReference type="EMBL" id="GEDG01014235">
    <property type="protein sequence ID" value="JAP24575.1"/>
    <property type="molecule type" value="Transcribed_RNA"/>
</dbReference>
<evidence type="ECO:0000313" key="1">
    <source>
        <dbReference type="EMBL" id="JAP24575.1"/>
    </source>
</evidence>